<comment type="caution">
    <text evidence="1">The sequence shown here is derived from an EMBL/GenBank/DDBJ whole genome shotgun (WGS) entry which is preliminary data.</text>
</comment>
<organism evidence="1 2">
    <name type="scientific">Botrytis paeoniae</name>
    <dbReference type="NCBI Taxonomy" id="278948"/>
    <lineage>
        <taxon>Eukaryota</taxon>
        <taxon>Fungi</taxon>
        <taxon>Dikarya</taxon>
        <taxon>Ascomycota</taxon>
        <taxon>Pezizomycotina</taxon>
        <taxon>Leotiomycetes</taxon>
        <taxon>Helotiales</taxon>
        <taxon>Sclerotiniaceae</taxon>
        <taxon>Botrytis</taxon>
    </lineage>
</organism>
<evidence type="ECO:0000313" key="1">
    <source>
        <dbReference type="EMBL" id="TGO31207.1"/>
    </source>
</evidence>
<keyword evidence="2" id="KW-1185">Reference proteome</keyword>
<dbReference type="Proteomes" id="UP000297910">
    <property type="component" value="Unassembled WGS sequence"/>
</dbReference>
<accession>A0A4Z1GAZ7</accession>
<proteinExistence type="predicted"/>
<gene>
    <name evidence="1" type="ORF">BPAE_0001g01020</name>
</gene>
<evidence type="ECO:0000313" key="2">
    <source>
        <dbReference type="Proteomes" id="UP000297910"/>
    </source>
</evidence>
<name>A0A4Z1GAZ7_9HELO</name>
<dbReference type="EMBL" id="PQXI01000001">
    <property type="protein sequence ID" value="TGO31207.1"/>
    <property type="molecule type" value="Genomic_DNA"/>
</dbReference>
<protein>
    <submittedName>
        <fullName evidence="1">Uncharacterized protein</fullName>
    </submittedName>
</protein>
<dbReference type="AlphaFoldDB" id="A0A4Z1GAZ7"/>
<sequence length="105" mass="12272">MLFTNESTANNRFTTFWLSNYHNARHELVSEHLQKVKRTVSYHDFYDSMVGLIGDPLHSEDIPRGDREKRLRAQETNCSFQGKSQSARNSPFVEVINRREDLEGL</sequence>
<reference evidence="1 2" key="1">
    <citation type="submission" date="2017-12" db="EMBL/GenBank/DDBJ databases">
        <title>Comparative genomics of Botrytis spp.</title>
        <authorList>
            <person name="Valero-Jimenez C.A."/>
            <person name="Tapia P."/>
            <person name="Veloso J."/>
            <person name="Silva-Moreno E."/>
            <person name="Staats M."/>
            <person name="Valdes J.H."/>
            <person name="Van Kan J.A.L."/>
        </authorList>
    </citation>
    <scope>NUCLEOTIDE SEQUENCE [LARGE SCALE GENOMIC DNA]</scope>
    <source>
        <strain evidence="1 2">Bp0003</strain>
    </source>
</reference>